<proteinExistence type="predicted"/>
<sequence>MLLQRKLAILGDEVSKGVFGDENLNPRAKVKTPNGKSCWTGMCERAMSVTGTACLNGEGSTLVADDER</sequence>
<keyword evidence="2" id="KW-1185">Reference proteome</keyword>
<comment type="caution">
    <text evidence="1">The sequence shown here is derived from an EMBL/GenBank/DDBJ whole genome shotgun (WGS) entry which is preliminary data.</text>
</comment>
<reference evidence="1 2" key="1">
    <citation type="submission" date="2023-01" db="EMBL/GenBank/DDBJ databases">
        <title>Analysis of 21 Apiospora genomes using comparative genomics revels a genus with tremendous synthesis potential of carbohydrate active enzymes and secondary metabolites.</title>
        <authorList>
            <person name="Sorensen T."/>
        </authorList>
    </citation>
    <scope>NUCLEOTIDE SEQUENCE [LARGE SCALE GENOMIC DNA]</scope>
    <source>
        <strain evidence="1 2">CBS 20057</strain>
    </source>
</reference>
<protein>
    <submittedName>
        <fullName evidence="1">Uncharacterized protein</fullName>
    </submittedName>
</protein>
<name>A0ABR1S7X5_9PEZI</name>
<dbReference type="EMBL" id="JAQQWI010000007">
    <property type="protein sequence ID" value="KAK8027953.1"/>
    <property type="molecule type" value="Genomic_DNA"/>
</dbReference>
<gene>
    <name evidence="1" type="ORF">PG991_005009</name>
</gene>
<evidence type="ECO:0000313" key="1">
    <source>
        <dbReference type="EMBL" id="KAK8027953.1"/>
    </source>
</evidence>
<evidence type="ECO:0000313" key="2">
    <source>
        <dbReference type="Proteomes" id="UP001396898"/>
    </source>
</evidence>
<accession>A0ABR1S7X5</accession>
<dbReference type="Proteomes" id="UP001396898">
    <property type="component" value="Unassembled WGS sequence"/>
</dbReference>
<organism evidence="1 2">
    <name type="scientific">Apiospora marii</name>
    <dbReference type="NCBI Taxonomy" id="335849"/>
    <lineage>
        <taxon>Eukaryota</taxon>
        <taxon>Fungi</taxon>
        <taxon>Dikarya</taxon>
        <taxon>Ascomycota</taxon>
        <taxon>Pezizomycotina</taxon>
        <taxon>Sordariomycetes</taxon>
        <taxon>Xylariomycetidae</taxon>
        <taxon>Amphisphaeriales</taxon>
        <taxon>Apiosporaceae</taxon>
        <taxon>Apiospora</taxon>
    </lineage>
</organism>